<keyword evidence="3" id="KW-1185">Reference proteome</keyword>
<dbReference type="RefSeq" id="WP_124012155.1">
    <property type="nucleotide sequence ID" value="NZ_CP034073.1"/>
</dbReference>
<reference evidence="2 3" key="1">
    <citation type="submission" date="2018-11" db="EMBL/GenBank/DDBJ databases">
        <title>Shewanella sp. M2.</title>
        <authorList>
            <person name="Hwang Y.J."/>
            <person name="Hwang C.Y."/>
        </authorList>
    </citation>
    <scope>NUCLEOTIDE SEQUENCE [LARGE SCALE GENOMIC DNA]</scope>
    <source>
        <strain evidence="2 3">M2</strain>
    </source>
</reference>
<evidence type="ECO:0008006" key="4">
    <source>
        <dbReference type="Google" id="ProtNLM"/>
    </source>
</evidence>
<name>A0ABM7BZJ2_9GAMM</name>
<dbReference type="Proteomes" id="UP000273778">
    <property type="component" value="Chromosome"/>
</dbReference>
<evidence type="ECO:0000256" key="1">
    <source>
        <dbReference type="SAM" id="Phobius"/>
    </source>
</evidence>
<dbReference type="EMBL" id="CP034073">
    <property type="protein sequence ID" value="AZG35373.1"/>
    <property type="molecule type" value="Genomic_DNA"/>
</dbReference>
<keyword evidence="1" id="KW-0472">Membrane</keyword>
<organism evidence="2 3">
    <name type="scientific">Shewanella psychromarinicola</name>
    <dbReference type="NCBI Taxonomy" id="2487742"/>
    <lineage>
        <taxon>Bacteria</taxon>
        <taxon>Pseudomonadati</taxon>
        <taxon>Pseudomonadota</taxon>
        <taxon>Gammaproteobacteria</taxon>
        <taxon>Alteromonadales</taxon>
        <taxon>Shewanellaceae</taxon>
        <taxon>Shewanella</taxon>
    </lineage>
</organism>
<sequence length="85" mass="9281">MMWPKSITAFFGGFALSVSIMLSLYLLTPFATDVKLLLGLIAGFLIWVGAMVYYFSYNSAKGSGIACIKLLLLSVAVNTFLFLTK</sequence>
<keyword evidence="1" id="KW-0812">Transmembrane</keyword>
<feature type="transmembrane region" description="Helical" evidence="1">
    <location>
        <begin position="6"/>
        <end position="27"/>
    </location>
</feature>
<accession>A0ABM7BZJ2</accession>
<proteinExistence type="predicted"/>
<feature type="transmembrane region" description="Helical" evidence="1">
    <location>
        <begin position="62"/>
        <end position="83"/>
    </location>
</feature>
<protein>
    <recommendedName>
        <fullName evidence="4">DUF3649 domain-containing protein</fullName>
    </recommendedName>
</protein>
<keyword evidence="1" id="KW-1133">Transmembrane helix</keyword>
<evidence type="ECO:0000313" key="3">
    <source>
        <dbReference type="Proteomes" id="UP000273778"/>
    </source>
</evidence>
<gene>
    <name evidence="2" type="ORF">EGC80_10860</name>
</gene>
<feature type="transmembrane region" description="Helical" evidence="1">
    <location>
        <begin position="36"/>
        <end position="56"/>
    </location>
</feature>
<evidence type="ECO:0000313" key="2">
    <source>
        <dbReference type="EMBL" id="AZG35373.1"/>
    </source>
</evidence>